<organism evidence="6 7">
    <name type="scientific">Pararge aegeria aegeria</name>
    <dbReference type="NCBI Taxonomy" id="348720"/>
    <lineage>
        <taxon>Eukaryota</taxon>
        <taxon>Metazoa</taxon>
        <taxon>Ecdysozoa</taxon>
        <taxon>Arthropoda</taxon>
        <taxon>Hexapoda</taxon>
        <taxon>Insecta</taxon>
        <taxon>Pterygota</taxon>
        <taxon>Neoptera</taxon>
        <taxon>Endopterygota</taxon>
        <taxon>Lepidoptera</taxon>
        <taxon>Glossata</taxon>
        <taxon>Ditrysia</taxon>
        <taxon>Papilionoidea</taxon>
        <taxon>Nymphalidae</taxon>
        <taxon>Satyrinae</taxon>
        <taxon>Satyrini</taxon>
        <taxon>Parargina</taxon>
        <taxon>Pararge</taxon>
    </lineage>
</organism>
<feature type="domain" description="AMP-binding enzyme C-terminal" evidence="5">
    <location>
        <begin position="124"/>
        <end position="195"/>
    </location>
</feature>
<sequence length="207" mass="23240">MFTKKIKNGIIYVEKFFVPGNLNIGAFVLEKILAHKDRVALVVDRETDKVVVGEPGEVQISGPTVVVEGYIGKDKKDDFDEEGYYKTGDIAYYYEEGYFFIVDRIKEIIKYKAWQVPPSELEGLLQHPAVKEAGVIGAPDILAGELPTAFVVKQPGFQVTKQEIAEYINKQVAPWKRLRGGVIFVNEIPKTPSGKILRRKLLALLSK</sequence>
<evidence type="ECO:0000256" key="4">
    <source>
        <dbReference type="ARBA" id="ARBA00023140"/>
    </source>
</evidence>
<proteinExistence type="inferred from homology"/>
<evidence type="ECO:0000259" key="5">
    <source>
        <dbReference type="Pfam" id="PF13193"/>
    </source>
</evidence>
<protein>
    <submittedName>
        <fullName evidence="6">Jg15375 protein</fullName>
    </submittedName>
</protein>
<evidence type="ECO:0000256" key="1">
    <source>
        <dbReference type="ARBA" id="ARBA00004275"/>
    </source>
</evidence>
<dbReference type="Pfam" id="PF13193">
    <property type="entry name" value="AMP-binding_C"/>
    <property type="match status" value="1"/>
</dbReference>
<dbReference type="Proteomes" id="UP000838756">
    <property type="component" value="Unassembled WGS sequence"/>
</dbReference>
<accession>A0A8S4S7N3</accession>
<dbReference type="Gene3D" id="3.30.300.30">
    <property type="match status" value="1"/>
</dbReference>
<dbReference type="EMBL" id="CAKXAJ010026087">
    <property type="protein sequence ID" value="CAH2254766.1"/>
    <property type="molecule type" value="Genomic_DNA"/>
</dbReference>
<dbReference type="FunFam" id="3.30.300.30:FF:000007">
    <property type="entry name" value="4-coumarate--CoA ligase 2"/>
    <property type="match status" value="1"/>
</dbReference>
<evidence type="ECO:0000256" key="2">
    <source>
        <dbReference type="ARBA" id="ARBA00006432"/>
    </source>
</evidence>
<dbReference type="GO" id="GO:0005777">
    <property type="term" value="C:peroxisome"/>
    <property type="evidence" value="ECO:0007669"/>
    <property type="project" value="UniProtKB-SubCell"/>
</dbReference>
<dbReference type="InterPro" id="IPR045851">
    <property type="entry name" value="AMP-bd_C_sf"/>
</dbReference>
<dbReference type="Gene3D" id="3.40.50.12780">
    <property type="entry name" value="N-terminal domain of ligase-like"/>
    <property type="match status" value="1"/>
</dbReference>
<evidence type="ECO:0000313" key="6">
    <source>
        <dbReference type="EMBL" id="CAH2254766.1"/>
    </source>
</evidence>
<dbReference type="InterPro" id="IPR025110">
    <property type="entry name" value="AMP-bd_C"/>
</dbReference>
<evidence type="ECO:0000256" key="3">
    <source>
        <dbReference type="ARBA" id="ARBA00022598"/>
    </source>
</evidence>
<comment type="similarity">
    <text evidence="2">Belongs to the ATP-dependent AMP-binding enzyme family.</text>
</comment>
<gene>
    <name evidence="6" type="primary">jg15375</name>
    <name evidence="6" type="ORF">PAEG_LOCUS22698</name>
</gene>
<dbReference type="PANTHER" id="PTHR24096">
    <property type="entry name" value="LONG-CHAIN-FATTY-ACID--COA LIGASE"/>
    <property type="match status" value="1"/>
</dbReference>
<dbReference type="GO" id="GO:0016405">
    <property type="term" value="F:CoA-ligase activity"/>
    <property type="evidence" value="ECO:0007669"/>
    <property type="project" value="TreeGrafter"/>
</dbReference>
<dbReference type="OrthoDB" id="10253869at2759"/>
<dbReference type="AlphaFoldDB" id="A0A8S4S7N3"/>
<comment type="caution">
    <text evidence="6">The sequence shown here is derived from an EMBL/GenBank/DDBJ whole genome shotgun (WGS) entry which is preliminary data.</text>
</comment>
<dbReference type="SUPFAM" id="SSF56801">
    <property type="entry name" value="Acetyl-CoA synthetase-like"/>
    <property type="match status" value="1"/>
</dbReference>
<dbReference type="PANTHER" id="PTHR24096:SF149">
    <property type="entry name" value="AMP-BINDING DOMAIN-CONTAINING PROTEIN-RELATED"/>
    <property type="match status" value="1"/>
</dbReference>
<comment type="subcellular location">
    <subcellularLocation>
        <location evidence="1">Peroxisome</location>
    </subcellularLocation>
</comment>
<dbReference type="InterPro" id="IPR042099">
    <property type="entry name" value="ANL_N_sf"/>
</dbReference>
<keyword evidence="4" id="KW-0576">Peroxisome</keyword>
<name>A0A8S4S7N3_9NEOP</name>
<keyword evidence="7" id="KW-1185">Reference proteome</keyword>
<evidence type="ECO:0000313" key="7">
    <source>
        <dbReference type="Proteomes" id="UP000838756"/>
    </source>
</evidence>
<keyword evidence="3" id="KW-0436">Ligase</keyword>
<reference evidence="6" key="1">
    <citation type="submission" date="2022-03" db="EMBL/GenBank/DDBJ databases">
        <authorList>
            <person name="Lindestad O."/>
        </authorList>
    </citation>
    <scope>NUCLEOTIDE SEQUENCE</scope>
</reference>